<protein>
    <submittedName>
        <fullName evidence="2">Putative secreted protein</fullName>
    </submittedName>
</protein>
<accession>A0A6B0UUY8</accession>
<keyword evidence="1" id="KW-0732">Signal</keyword>
<name>A0A6B0UUY8_IXORI</name>
<dbReference type="AlphaFoldDB" id="A0A6B0UUY8"/>
<feature type="signal peptide" evidence="1">
    <location>
        <begin position="1"/>
        <end position="19"/>
    </location>
</feature>
<evidence type="ECO:0000256" key="1">
    <source>
        <dbReference type="SAM" id="SignalP"/>
    </source>
</evidence>
<feature type="chain" id="PRO_5025573485" evidence="1">
    <location>
        <begin position="20"/>
        <end position="147"/>
    </location>
</feature>
<evidence type="ECO:0000313" key="2">
    <source>
        <dbReference type="EMBL" id="MXU93522.1"/>
    </source>
</evidence>
<organism evidence="2">
    <name type="scientific">Ixodes ricinus</name>
    <name type="common">Common tick</name>
    <name type="synonym">Acarus ricinus</name>
    <dbReference type="NCBI Taxonomy" id="34613"/>
    <lineage>
        <taxon>Eukaryota</taxon>
        <taxon>Metazoa</taxon>
        <taxon>Ecdysozoa</taxon>
        <taxon>Arthropoda</taxon>
        <taxon>Chelicerata</taxon>
        <taxon>Arachnida</taxon>
        <taxon>Acari</taxon>
        <taxon>Parasitiformes</taxon>
        <taxon>Ixodida</taxon>
        <taxon>Ixodoidea</taxon>
        <taxon>Ixodidae</taxon>
        <taxon>Ixodinae</taxon>
        <taxon>Ixodes</taxon>
    </lineage>
</organism>
<sequence>MMMMVLLVLGRRCSFRSEALPGVPSRRGRTDGNHRYRTVEGVVSDRRRCHTCRHAEEGQVAITGIVSTVRRHTFRGDEGKAISKAESSTRVMTEKNTYIAKASGLVDCLAAQPRSPQSRAGSCRSFIVDMAGSVDDDDGVPCARSRV</sequence>
<proteinExistence type="predicted"/>
<dbReference type="EMBL" id="GIFC01011439">
    <property type="protein sequence ID" value="MXU93522.1"/>
    <property type="molecule type" value="Transcribed_RNA"/>
</dbReference>
<reference evidence="2" key="1">
    <citation type="submission" date="2019-12" db="EMBL/GenBank/DDBJ databases">
        <title>An insight into the sialome of adult female Ixodes ricinus ticks feeding for 6 days.</title>
        <authorList>
            <person name="Perner J."/>
            <person name="Ribeiro J.M.C."/>
        </authorList>
    </citation>
    <scope>NUCLEOTIDE SEQUENCE</scope>
    <source>
        <strain evidence="2">Semi-engorged</strain>
        <tissue evidence="2">Salivary glands</tissue>
    </source>
</reference>